<dbReference type="AlphaFoldDB" id="L2GT94"/>
<sequence>MSKEQNRYGKLQLKIWLAKTVLILSTLLFILCLVYFVLYVAVMFHNRSYVNHLNEKNTEMRYSQKLSGFSNSYFIVDFEHCGTNGCPVLRQVMINSSSAFIVNDILKGDENANNKNMATNYVSLEEFCLNPSSELMPLPSWNEKRCQFLNKKPSFLVKCASIFRIRAVNVVFDKFYNQIFNLHAHESYVNRFFVLRVTESYINVVRALKDDDNGTLITANKVISSGHNCVNLFIILISELASVS</sequence>
<proteinExistence type="predicted"/>
<dbReference type="Proteomes" id="UP000011081">
    <property type="component" value="Unassembled WGS sequence"/>
</dbReference>
<dbReference type="HOGENOM" id="CLU_1138748_0_0_1"/>
<dbReference type="OrthoDB" id="10505480at2759"/>
<dbReference type="VEuPathDB" id="MicrosporidiaDB:VCUG_02005"/>
<dbReference type="EMBL" id="GL877442">
    <property type="protein sequence ID" value="ELA46513.1"/>
    <property type="molecule type" value="Genomic_DNA"/>
</dbReference>
<keyword evidence="3" id="KW-1185">Reference proteome</keyword>
<evidence type="ECO:0000313" key="2">
    <source>
        <dbReference type="EMBL" id="ELA46513.1"/>
    </source>
</evidence>
<protein>
    <submittedName>
        <fullName evidence="2">Uncharacterized protein</fullName>
    </submittedName>
</protein>
<evidence type="ECO:0000256" key="1">
    <source>
        <dbReference type="SAM" id="Phobius"/>
    </source>
</evidence>
<dbReference type="GeneID" id="19879874"/>
<dbReference type="InParanoid" id="L2GT94"/>
<dbReference type="RefSeq" id="XP_008075019.1">
    <property type="nucleotide sequence ID" value="XM_008076828.1"/>
</dbReference>
<name>L2GT94_VAVCU</name>
<evidence type="ECO:0000313" key="3">
    <source>
        <dbReference type="Proteomes" id="UP000011081"/>
    </source>
</evidence>
<feature type="transmembrane region" description="Helical" evidence="1">
    <location>
        <begin position="21"/>
        <end position="44"/>
    </location>
</feature>
<accession>L2GT94</accession>
<keyword evidence="1" id="KW-1133">Transmembrane helix</keyword>
<keyword evidence="1" id="KW-0472">Membrane</keyword>
<gene>
    <name evidence="2" type="ORF">VCUG_02005</name>
</gene>
<keyword evidence="1" id="KW-0812">Transmembrane</keyword>
<organism evidence="2 3">
    <name type="scientific">Vavraia culicis (isolate floridensis)</name>
    <name type="common">Microsporidian parasite</name>
    <dbReference type="NCBI Taxonomy" id="948595"/>
    <lineage>
        <taxon>Eukaryota</taxon>
        <taxon>Fungi</taxon>
        <taxon>Fungi incertae sedis</taxon>
        <taxon>Microsporidia</taxon>
        <taxon>Pleistophoridae</taxon>
        <taxon>Vavraia</taxon>
    </lineage>
</organism>
<reference evidence="3" key="1">
    <citation type="submission" date="2011-03" db="EMBL/GenBank/DDBJ databases">
        <title>The genome sequence of Vavraia culicis strain floridensis.</title>
        <authorList>
            <consortium name="The Broad Institute Genome Sequencing Platform"/>
            <person name="Cuomo C."/>
            <person name="Becnel J."/>
            <person name="Sanscrainte N."/>
            <person name="Young S.K."/>
            <person name="Zeng Q."/>
            <person name="Gargeya S."/>
            <person name="Fitzgerald M."/>
            <person name="Haas B."/>
            <person name="Abouelleil A."/>
            <person name="Alvarado L."/>
            <person name="Arachchi H.M."/>
            <person name="Berlin A."/>
            <person name="Chapman S.B."/>
            <person name="Gearin G."/>
            <person name="Goldberg J."/>
            <person name="Griggs A."/>
            <person name="Gujja S."/>
            <person name="Hansen M."/>
            <person name="Heiman D."/>
            <person name="Howarth C."/>
            <person name="Larimer J."/>
            <person name="Lui A."/>
            <person name="MacDonald P.J.P."/>
            <person name="McCowen C."/>
            <person name="Montmayeur A."/>
            <person name="Murphy C."/>
            <person name="Neiman D."/>
            <person name="Pearson M."/>
            <person name="Priest M."/>
            <person name="Roberts A."/>
            <person name="Saif S."/>
            <person name="Shea T."/>
            <person name="Sisk P."/>
            <person name="Stolte C."/>
            <person name="Sykes S."/>
            <person name="Wortman J."/>
            <person name="Nusbaum C."/>
            <person name="Birren B."/>
        </authorList>
    </citation>
    <scope>NUCLEOTIDE SEQUENCE [LARGE SCALE GENOMIC DNA]</scope>
    <source>
        <strain evidence="3">floridensis</strain>
    </source>
</reference>